<dbReference type="Gene3D" id="3.20.20.80">
    <property type="entry name" value="Glycosidases"/>
    <property type="match status" value="1"/>
</dbReference>
<accession>A0A060C4N7</accession>
<protein>
    <submittedName>
        <fullName evidence="1">CAZy families GH25 protein</fullName>
    </submittedName>
</protein>
<organism evidence="1">
    <name type="scientific">uncultured Lactobacillus sp</name>
    <dbReference type="NCBI Taxonomy" id="153152"/>
    <lineage>
        <taxon>Bacteria</taxon>
        <taxon>Bacillati</taxon>
        <taxon>Bacillota</taxon>
        <taxon>Bacilli</taxon>
        <taxon>Lactobacillales</taxon>
        <taxon>Lactobacillaceae</taxon>
        <taxon>Lactobacillus</taxon>
        <taxon>environmental samples</taxon>
    </lineage>
</organism>
<proteinExistence type="predicted"/>
<dbReference type="EMBL" id="KF124322">
    <property type="protein sequence ID" value="AIA91638.1"/>
    <property type="molecule type" value="Genomic_DNA"/>
</dbReference>
<evidence type="ECO:0000313" key="1">
    <source>
        <dbReference type="EMBL" id="AIA91638.1"/>
    </source>
</evidence>
<dbReference type="AlphaFoldDB" id="A0A060C4N7"/>
<feature type="non-terminal residue" evidence="1">
    <location>
        <position position="1"/>
    </location>
</feature>
<name>A0A060C4N7_9LACO</name>
<reference evidence="1" key="1">
    <citation type="journal article" date="2013" name="Environ. Microbiol.">
        <title>Seasonally variable intestinal metagenomes of the red palm weevil (Rhynchophorus ferrugineus).</title>
        <authorList>
            <person name="Jia S."/>
            <person name="Zhang X."/>
            <person name="Zhang G."/>
            <person name="Yin A."/>
            <person name="Zhang S."/>
            <person name="Li F."/>
            <person name="Wang L."/>
            <person name="Zhao D."/>
            <person name="Yun Q."/>
            <person name="Tala"/>
            <person name="Wang J."/>
            <person name="Sun G."/>
            <person name="Baabdullah M."/>
            <person name="Yu X."/>
            <person name="Hu S."/>
            <person name="Al-Mssallem I.S."/>
            <person name="Yu J."/>
        </authorList>
    </citation>
    <scope>NUCLEOTIDE SEQUENCE</scope>
</reference>
<feature type="non-terminal residue" evidence="1">
    <location>
        <position position="141"/>
    </location>
</feature>
<sequence length="141" mass="15485">NTLSASGYTNHAVYVYQAYTYRDAVISTVGTARTWLAQYPYTPTRGGSYETRHEDAGYGGWQFSSQATLPGSSNYLDVSHDYNGLLKNVGLPTNVGYFDNISMNGTTLNVSGWHAADASQTEPYTTIIVYDATTNKEITRV</sequence>